<dbReference type="OrthoDB" id="129165at2759"/>
<evidence type="ECO:0000313" key="2">
    <source>
        <dbReference type="Proteomes" id="UP000237271"/>
    </source>
</evidence>
<name>A0A2P4X0T6_9STRA</name>
<dbReference type="EMBL" id="NCKW01020023">
    <property type="protein sequence ID" value="POM59145.1"/>
    <property type="molecule type" value="Genomic_DNA"/>
</dbReference>
<evidence type="ECO:0000313" key="1">
    <source>
        <dbReference type="EMBL" id="POM59145.1"/>
    </source>
</evidence>
<keyword evidence="2" id="KW-1185">Reference proteome</keyword>
<sequence length="226" mass="24816">YPPAQTCMQFKRYRSILAALGTTNRQETVGTNQWAAPFSPDRDTTYAAELIRRLCADIGFVSGTTIASLDDDLIRLRSASVDDIGLAHIRNPKKGYGPVQHGIVSLGTGLFLGGHVAARGESTVDIVRILQRSLCDASTESHIRLPGIIHALDRGYQSEAVNQQITNAGGIIGTHKRTGRLPFTFGKTPSQYQQSKMKRVKSQLIGQPSRFLSTQELYLFTSTRLL</sequence>
<feature type="non-terminal residue" evidence="1">
    <location>
        <position position="1"/>
    </location>
</feature>
<dbReference type="Proteomes" id="UP000237271">
    <property type="component" value="Unassembled WGS sequence"/>
</dbReference>
<accession>A0A2P4X0T6</accession>
<gene>
    <name evidence="1" type="ORF">PHPALM_36113</name>
</gene>
<organism evidence="1 2">
    <name type="scientific">Phytophthora palmivora</name>
    <dbReference type="NCBI Taxonomy" id="4796"/>
    <lineage>
        <taxon>Eukaryota</taxon>
        <taxon>Sar</taxon>
        <taxon>Stramenopiles</taxon>
        <taxon>Oomycota</taxon>
        <taxon>Peronosporomycetes</taxon>
        <taxon>Peronosporales</taxon>
        <taxon>Peronosporaceae</taxon>
        <taxon>Phytophthora</taxon>
    </lineage>
</organism>
<reference evidence="1 2" key="1">
    <citation type="journal article" date="2017" name="Genome Biol. Evol.">
        <title>Phytophthora megakarya and P. palmivora, closely related causal agents of cacao black pod rot, underwent increases in genome sizes and gene numbers by different mechanisms.</title>
        <authorList>
            <person name="Ali S.S."/>
            <person name="Shao J."/>
            <person name="Lary D.J."/>
            <person name="Kronmiller B."/>
            <person name="Shen D."/>
            <person name="Strem M.D."/>
            <person name="Amoako-Attah I."/>
            <person name="Akrofi A.Y."/>
            <person name="Begoude B.A."/>
            <person name="Ten Hoopen G.M."/>
            <person name="Coulibaly K."/>
            <person name="Kebe B.I."/>
            <person name="Melnick R.L."/>
            <person name="Guiltinan M.J."/>
            <person name="Tyler B.M."/>
            <person name="Meinhardt L.W."/>
            <person name="Bailey B.A."/>
        </authorList>
    </citation>
    <scope>NUCLEOTIDE SEQUENCE [LARGE SCALE GENOMIC DNA]</scope>
    <source>
        <strain evidence="2">sbr112.9</strain>
    </source>
</reference>
<comment type="caution">
    <text evidence="1">The sequence shown here is derived from an EMBL/GenBank/DDBJ whole genome shotgun (WGS) entry which is preliminary data.</text>
</comment>
<proteinExistence type="predicted"/>
<protein>
    <recommendedName>
        <fullName evidence="3">Transposase</fullName>
    </recommendedName>
</protein>
<dbReference type="AlphaFoldDB" id="A0A2P4X0T6"/>
<evidence type="ECO:0008006" key="3">
    <source>
        <dbReference type="Google" id="ProtNLM"/>
    </source>
</evidence>